<proteinExistence type="predicted"/>
<dbReference type="Pfam" id="PF13620">
    <property type="entry name" value="CarboxypepD_reg"/>
    <property type="match status" value="1"/>
</dbReference>
<feature type="signal peptide" evidence="2">
    <location>
        <begin position="1"/>
        <end position="29"/>
    </location>
</feature>
<accession>A0A7X3FFX1</accession>
<gene>
    <name evidence="4" type="ORF">EDM21_03720</name>
</gene>
<dbReference type="EMBL" id="RHLK01000002">
    <property type="protein sequence ID" value="MVO98651.1"/>
    <property type="molecule type" value="Genomic_DNA"/>
</dbReference>
<feature type="chain" id="PRO_5030809284" description="SLH domain-containing protein" evidence="2">
    <location>
        <begin position="30"/>
        <end position="1021"/>
    </location>
</feature>
<dbReference type="InterPro" id="IPR013784">
    <property type="entry name" value="Carb-bd-like_fold"/>
</dbReference>
<organism evidence="4 5">
    <name type="scientific">Paenibacillus lutrae</name>
    <dbReference type="NCBI Taxonomy" id="2078573"/>
    <lineage>
        <taxon>Bacteria</taxon>
        <taxon>Bacillati</taxon>
        <taxon>Bacillota</taxon>
        <taxon>Bacilli</taxon>
        <taxon>Bacillales</taxon>
        <taxon>Paenibacillaceae</taxon>
        <taxon>Paenibacillus</taxon>
    </lineage>
</organism>
<dbReference type="Gene3D" id="2.60.40.1120">
    <property type="entry name" value="Carboxypeptidase-like, regulatory domain"/>
    <property type="match status" value="1"/>
</dbReference>
<evidence type="ECO:0000313" key="4">
    <source>
        <dbReference type="EMBL" id="MVO98651.1"/>
    </source>
</evidence>
<feature type="domain" description="SLH" evidence="3">
    <location>
        <begin position="156"/>
        <end position="223"/>
    </location>
</feature>
<feature type="domain" description="SLH" evidence="3">
    <location>
        <begin position="30"/>
        <end position="93"/>
    </location>
</feature>
<dbReference type="PROSITE" id="PS51272">
    <property type="entry name" value="SLH"/>
    <property type="match status" value="3"/>
</dbReference>
<dbReference type="PANTHER" id="PTHR43308:SF5">
    <property type="entry name" value="S-LAYER PROTEIN _ PEPTIDOGLYCAN ENDO-BETA-N-ACETYLGLUCOSAMINIDASE"/>
    <property type="match status" value="1"/>
</dbReference>
<evidence type="ECO:0000313" key="5">
    <source>
        <dbReference type="Proteomes" id="UP000490800"/>
    </source>
</evidence>
<dbReference type="AlphaFoldDB" id="A0A7X3FFX1"/>
<comment type="caution">
    <text evidence="4">The sequence shown here is derived from an EMBL/GenBank/DDBJ whole genome shotgun (WGS) entry which is preliminary data.</text>
</comment>
<keyword evidence="5" id="KW-1185">Reference proteome</keyword>
<dbReference type="Gene3D" id="2.60.40.1220">
    <property type="match status" value="1"/>
</dbReference>
<dbReference type="OrthoDB" id="185675at2"/>
<sequence length="1021" mass="109042">MKDLSARRMISLALVMALLLSLLPSLALGAQPVVFTDTAGSYAKQEIAALAEEGILAGYADGSFKPAHEMTRAELAKIMALAMGLEENRAQAEAFNDVAPDSWYRGYVGALVASGITEGTTASTFSPDAKVSREELVVFFIRAMGLEQTAKKYPVTTKLSDMKLVADWAKAHVSLAYEIGFVNGMENADGTIRFSPKTNSERQALARLAYEFKTNHSVYTAKAKELTSQEPPAAAPAIESLLSKSTTALEVTFSADLAEISKDDFKFDNNLVVTAAAFKTGSKRIVELTTTSQNSGTIYALSYKGIASGKTVTGSAPAGGGDGGFAGGGGGGGGSVQTVAQKLASRTPQTTLTIDVSGTYGPSSGPVTTVEHLIVNPGPAGEVTLQNIQPALLEVRSGSSNSIKLLNTNVNKLKVNANSGDDQTVRIVALEGTTVNETEVSSKAILEVASLQSTLGKITLTPSVEGKLITFRGTISGEVTIEAPNASIELSPPSNGNKLPTFIKQMQVAAQGTLINFAGTTQGIGLLQTDYEVALKGSSDAIAMTLLSGSGSMILEPSLQSAVKIQAIANAELAMYAAFDEHGDFENILAKVQEAERLYNIALYHGAVEHEIRNANTFQTTLKKKVYEMRDFLPTVDLIYAPGDSAESITQTPEFPKASGDGSFMITWSSNSQFLSPGGPLERPAAGSGDSEVKLTAKVFNGVHSATKEIKVTVKQYESNVTGIIEGYVYGAIPSKVSGALVTLNGTNQTTVTNQNGFYRFKDVKPGITYTVTATKQNYSTSVSPEFKIAPGQTYNTVFLSIYTVPGKVKFHDPLFYNSETGTYRLAWVSDYSSGNPDSMTNNVYVNQIMYSTVGLQNLLEIPVKPGESYTFEVEACNDIGCNPERAQTSFTAPYSLDIESLRPYNSVTGEVYGQLATDYEFPVGYLLDSAPATSDSILIKLKNKPSSVVPAGSTLDYSNVLVTKLYEPSNIQNHIITLNGESFLVIKLPQQPKGNYTMEGFQFKHSGTIHSITPVWFKLK</sequence>
<dbReference type="GO" id="GO:0030246">
    <property type="term" value="F:carbohydrate binding"/>
    <property type="evidence" value="ECO:0007669"/>
    <property type="project" value="InterPro"/>
</dbReference>
<evidence type="ECO:0000259" key="3">
    <source>
        <dbReference type="PROSITE" id="PS51272"/>
    </source>
</evidence>
<dbReference type="RefSeq" id="WP_157333047.1">
    <property type="nucleotide sequence ID" value="NZ_RHLK01000002.1"/>
</dbReference>
<dbReference type="PANTHER" id="PTHR43308">
    <property type="entry name" value="OUTER MEMBRANE PROTEIN ALPHA-RELATED"/>
    <property type="match status" value="1"/>
</dbReference>
<dbReference type="SUPFAM" id="SSF49452">
    <property type="entry name" value="Starch-binding domain-like"/>
    <property type="match status" value="1"/>
</dbReference>
<feature type="domain" description="SLH" evidence="3">
    <location>
        <begin position="94"/>
        <end position="154"/>
    </location>
</feature>
<dbReference type="InterPro" id="IPR014755">
    <property type="entry name" value="Cu-Rt/internalin_Ig-like"/>
</dbReference>
<keyword evidence="1 2" id="KW-0732">Signal</keyword>
<evidence type="ECO:0000256" key="1">
    <source>
        <dbReference type="ARBA" id="ARBA00022729"/>
    </source>
</evidence>
<dbReference type="InterPro" id="IPR001119">
    <property type="entry name" value="SLH_dom"/>
</dbReference>
<dbReference type="InterPro" id="IPR046780">
    <property type="entry name" value="aBig_2"/>
</dbReference>
<dbReference type="Proteomes" id="UP000490800">
    <property type="component" value="Unassembled WGS sequence"/>
</dbReference>
<reference evidence="4 5" key="1">
    <citation type="journal article" date="2019" name="Microorganisms">
        <title>Paenibacillus lutrae sp. nov., A Chitinolytic Species Isolated from A River Otter in Castril Natural Park, Granada, Spain.</title>
        <authorList>
            <person name="Rodriguez M."/>
            <person name="Reina J.C."/>
            <person name="Bejar V."/>
            <person name="Llamas I."/>
        </authorList>
    </citation>
    <scope>NUCLEOTIDE SEQUENCE [LARGE SCALE GENOMIC DNA]</scope>
    <source>
        <strain evidence="4 5">N10</strain>
    </source>
</reference>
<dbReference type="Pfam" id="PF20578">
    <property type="entry name" value="aBig_2"/>
    <property type="match status" value="1"/>
</dbReference>
<dbReference type="InterPro" id="IPR051465">
    <property type="entry name" value="Cell_Envelope_Struct_Comp"/>
</dbReference>
<protein>
    <recommendedName>
        <fullName evidence="3">SLH domain-containing protein</fullName>
    </recommendedName>
</protein>
<name>A0A7X3FFX1_9BACL</name>
<evidence type="ECO:0000256" key="2">
    <source>
        <dbReference type="SAM" id="SignalP"/>
    </source>
</evidence>
<dbReference type="Pfam" id="PF00395">
    <property type="entry name" value="SLH"/>
    <property type="match status" value="2"/>
</dbReference>